<feature type="transmembrane region" description="Helical" evidence="11">
    <location>
        <begin position="298"/>
        <end position="321"/>
    </location>
</feature>
<comment type="subcellular location">
    <subcellularLocation>
        <location evidence="1">Cell membrane</location>
        <topology evidence="1">Multi-pass membrane protein</topology>
    </subcellularLocation>
</comment>
<keyword evidence="10 11" id="KW-0472">Membrane</keyword>
<evidence type="ECO:0000256" key="5">
    <source>
        <dbReference type="ARBA" id="ARBA00022692"/>
    </source>
</evidence>
<feature type="transmembrane region" description="Helical" evidence="11">
    <location>
        <begin position="193"/>
        <end position="215"/>
    </location>
</feature>
<dbReference type="PIRSF" id="PIRSF000267">
    <property type="entry name" value="Cyt_oxidse_sub2"/>
    <property type="match status" value="1"/>
</dbReference>
<keyword evidence="3" id="KW-1003">Cell membrane</keyword>
<keyword evidence="4" id="KW-0349">Heme</keyword>
<keyword evidence="2" id="KW-0813">Transport</keyword>
<keyword evidence="8 11" id="KW-1133">Transmembrane helix</keyword>
<name>A0A5J4L6M5_9ZZZZ</name>
<keyword evidence="9" id="KW-0408">Iron</keyword>
<dbReference type="GO" id="GO:0009055">
    <property type="term" value="F:electron transfer activity"/>
    <property type="evidence" value="ECO:0007669"/>
    <property type="project" value="TreeGrafter"/>
</dbReference>
<protein>
    <submittedName>
        <fullName evidence="12">Cytochrome d ubiquinol oxidase subunit II</fullName>
    </submittedName>
</protein>
<proteinExistence type="predicted"/>
<dbReference type="GO" id="GO:0019646">
    <property type="term" value="P:aerobic electron transport chain"/>
    <property type="evidence" value="ECO:0007669"/>
    <property type="project" value="TreeGrafter"/>
</dbReference>
<evidence type="ECO:0000256" key="8">
    <source>
        <dbReference type="ARBA" id="ARBA00022989"/>
    </source>
</evidence>
<comment type="caution">
    <text evidence="12">The sequence shown here is derived from an EMBL/GenBank/DDBJ whole genome shotgun (WGS) entry which is preliminary data.</text>
</comment>
<dbReference type="AlphaFoldDB" id="A0A5J4L6M5"/>
<sequence>MEFQIIWFILWGTLWAVYFMLDGFDFGAGILHSFLAKNDTEKRVIINTIGPVWDGNEVWLITAGGATFAAFPTTYALMFSYLYSALLIILFALIFRGVAFEFRGKVDSERWRKAWDIAIFIGSFIPALLFGVAFGNIFQGLPMDANGYHGTLFTLLNPYGLLTGVLFVLLFVVHGALWLSVKTNGDISTRASMAANSVWYILLIVAVLFLGYTRFATNLYTNYLKNMAWFIVPVIAVLALIGIKLFASKGQYLKAFYSSCLTIVTVVFTGVIGLYPNLIPSSIDQKYSLTIFNSSSSIYTLKIMTIVALLFVPVVIAYQIWIYRIFRHKVTGENVLKDSESY</sequence>
<dbReference type="PANTHER" id="PTHR43141:SF5">
    <property type="entry name" value="CYTOCHROME BD-I UBIQUINOL OXIDASE SUBUNIT 2"/>
    <property type="match status" value="1"/>
</dbReference>
<evidence type="ECO:0000256" key="10">
    <source>
        <dbReference type="ARBA" id="ARBA00023136"/>
    </source>
</evidence>
<evidence type="ECO:0000256" key="7">
    <source>
        <dbReference type="ARBA" id="ARBA00022982"/>
    </source>
</evidence>
<dbReference type="GO" id="GO:0005886">
    <property type="term" value="C:plasma membrane"/>
    <property type="evidence" value="ECO:0007669"/>
    <property type="project" value="UniProtKB-SubCell"/>
</dbReference>
<gene>
    <name evidence="12" type="ORF">A45J_2138</name>
</gene>
<dbReference type="EMBL" id="BLAB01000001">
    <property type="protein sequence ID" value="GER94377.1"/>
    <property type="molecule type" value="Genomic_DNA"/>
</dbReference>
<reference evidence="12" key="1">
    <citation type="submission" date="2019-10" db="EMBL/GenBank/DDBJ databases">
        <title>Metagenomic sequencing of thiosulfate-disproportionating enrichment culture.</title>
        <authorList>
            <person name="Umezawa K."/>
            <person name="Kojima H."/>
            <person name="Fukui M."/>
        </authorList>
    </citation>
    <scope>NUCLEOTIDE SEQUENCE</scope>
    <source>
        <strain evidence="12">45J</strain>
    </source>
</reference>
<dbReference type="GO" id="GO:0046872">
    <property type="term" value="F:metal ion binding"/>
    <property type="evidence" value="ECO:0007669"/>
    <property type="project" value="UniProtKB-KW"/>
</dbReference>
<feature type="transmembrane region" description="Helical" evidence="11">
    <location>
        <begin position="158"/>
        <end position="181"/>
    </location>
</feature>
<evidence type="ECO:0000256" key="2">
    <source>
        <dbReference type="ARBA" id="ARBA00022448"/>
    </source>
</evidence>
<dbReference type="PANTHER" id="PTHR43141">
    <property type="entry name" value="CYTOCHROME BD2 SUBUNIT II"/>
    <property type="match status" value="1"/>
</dbReference>
<evidence type="ECO:0000256" key="1">
    <source>
        <dbReference type="ARBA" id="ARBA00004651"/>
    </source>
</evidence>
<feature type="transmembrane region" description="Helical" evidence="11">
    <location>
        <begin position="259"/>
        <end position="278"/>
    </location>
</feature>
<evidence type="ECO:0000256" key="6">
    <source>
        <dbReference type="ARBA" id="ARBA00022723"/>
    </source>
</evidence>
<dbReference type="InterPro" id="IPR003317">
    <property type="entry name" value="Cyt-d_oxidase_su2"/>
</dbReference>
<dbReference type="NCBIfam" id="TIGR00203">
    <property type="entry name" value="cydB"/>
    <property type="match status" value="1"/>
</dbReference>
<dbReference type="GO" id="GO:0070069">
    <property type="term" value="C:cytochrome complex"/>
    <property type="evidence" value="ECO:0007669"/>
    <property type="project" value="TreeGrafter"/>
</dbReference>
<dbReference type="GO" id="GO:0016682">
    <property type="term" value="F:oxidoreductase activity, acting on diphenols and related substances as donors, oxygen as acceptor"/>
    <property type="evidence" value="ECO:0007669"/>
    <property type="project" value="TreeGrafter"/>
</dbReference>
<feature type="transmembrane region" description="Helical" evidence="11">
    <location>
        <begin position="6"/>
        <end position="36"/>
    </location>
</feature>
<feature type="transmembrane region" description="Helical" evidence="11">
    <location>
        <begin position="227"/>
        <end position="247"/>
    </location>
</feature>
<accession>A0A5J4L6M5</accession>
<keyword evidence="6" id="KW-0479">Metal-binding</keyword>
<keyword evidence="5 11" id="KW-0812">Transmembrane</keyword>
<feature type="transmembrane region" description="Helical" evidence="11">
    <location>
        <begin position="114"/>
        <end position="138"/>
    </location>
</feature>
<organism evidence="12">
    <name type="scientific">hot springs metagenome</name>
    <dbReference type="NCBI Taxonomy" id="433727"/>
    <lineage>
        <taxon>unclassified sequences</taxon>
        <taxon>metagenomes</taxon>
        <taxon>ecological metagenomes</taxon>
    </lineage>
</organism>
<keyword evidence="7" id="KW-0249">Electron transport</keyword>
<evidence type="ECO:0000313" key="12">
    <source>
        <dbReference type="EMBL" id="GER94377.1"/>
    </source>
</evidence>
<evidence type="ECO:0000256" key="3">
    <source>
        <dbReference type="ARBA" id="ARBA00022475"/>
    </source>
</evidence>
<dbReference type="Pfam" id="PF02322">
    <property type="entry name" value="Cyt_bd_oxida_II"/>
    <property type="match status" value="1"/>
</dbReference>
<feature type="transmembrane region" description="Helical" evidence="11">
    <location>
        <begin position="81"/>
        <end position="102"/>
    </location>
</feature>
<evidence type="ECO:0000256" key="4">
    <source>
        <dbReference type="ARBA" id="ARBA00022617"/>
    </source>
</evidence>
<evidence type="ECO:0000256" key="9">
    <source>
        <dbReference type="ARBA" id="ARBA00023004"/>
    </source>
</evidence>
<evidence type="ECO:0000256" key="11">
    <source>
        <dbReference type="SAM" id="Phobius"/>
    </source>
</evidence>